<dbReference type="AlphaFoldDB" id="A0A7G9SJC4"/>
<dbReference type="SMART" id="SM00065">
    <property type="entry name" value="GAF"/>
    <property type="match status" value="1"/>
</dbReference>
<dbReference type="Pfam" id="PF13185">
    <property type="entry name" value="GAF_2"/>
    <property type="match status" value="1"/>
</dbReference>
<reference evidence="2 3" key="1">
    <citation type="submission" date="2020-08" db="EMBL/GenBank/DDBJ databases">
        <title>Genome sequence of Sphingomonas lutea KCTC 23642T.</title>
        <authorList>
            <person name="Hyun D.-W."/>
            <person name="Bae J.-W."/>
        </authorList>
    </citation>
    <scope>NUCLEOTIDE SEQUENCE [LARGE SCALE GENOMIC DNA]</scope>
    <source>
        <strain evidence="2 3">KCTC 23642</strain>
    </source>
</reference>
<keyword evidence="3" id="KW-1185">Reference proteome</keyword>
<dbReference type="Gene3D" id="3.30.450.40">
    <property type="match status" value="1"/>
</dbReference>
<name>A0A7G9SJC4_9SPHN</name>
<dbReference type="EMBL" id="CP060718">
    <property type="protein sequence ID" value="QNN67949.1"/>
    <property type="molecule type" value="Genomic_DNA"/>
</dbReference>
<gene>
    <name evidence="2" type="ORF">H9L13_03265</name>
</gene>
<dbReference type="InterPro" id="IPR003018">
    <property type="entry name" value="GAF"/>
</dbReference>
<evidence type="ECO:0000313" key="2">
    <source>
        <dbReference type="EMBL" id="QNN67949.1"/>
    </source>
</evidence>
<evidence type="ECO:0000313" key="3">
    <source>
        <dbReference type="Proteomes" id="UP000515971"/>
    </source>
</evidence>
<proteinExistence type="predicted"/>
<evidence type="ECO:0000259" key="1">
    <source>
        <dbReference type="SMART" id="SM00065"/>
    </source>
</evidence>
<dbReference type="SUPFAM" id="SSF55785">
    <property type="entry name" value="PYP-like sensor domain (PAS domain)"/>
    <property type="match status" value="1"/>
</dbReference>
<dbReference type="Gene3D" id="3.30.450.20">
    <property type="entry name" value="PAS domain"/>
    <property type="match status" value="1"/>
</dbReference>
<feature type="domain" description="GAF" evidence="1">
    <location>
        <begin position="149"/>
        <end position="302"/>
    </location>
</feature>
<organism evidence="2 3">
    <name type="scientific">Sphingomonas lutea</name>
    <dbReference type="NCBI Taxonomy" id="1045317"/>
    <lineage>
        <taxon>Bacteria</taxon>
        <taxon>Pseudomonadati</taxon>
        <taxon>Pseudomonadota</taxon>
        <taxon>Alphaproteobacteria</taxon>
        <taxon>Sphingomonadales</taxon>
        <taxon>Sphingomonadaceae</taxon>
        <taxon>Sphingomonas</taxon>
    </lineage>
</organism>
<dbReference type="InterPro" id="IPR029016">
    <property type="entry name" value="GAF-like_dom_sf"/>
</dbReference>
<sequence>MFQQQSARDVERANLALMFEQAPGFMALLEGGDHRIALANQSFRDLVGNRDIVGRSLADAIPEFTEHGFDEILDGVARSGEAFSGRALPLSVVRSDGSYEELLVDLVFQPLPGERRIFVQGHNVTEDKRSQALRAAHTKVLELAIGDSPLEVTLTELIKIVEMNSRTGMIGSILLLDTEGKHLHHGAAPSLPPEYSAAIDGFEIGACAGSCGTAAYMGAAVFVSDIETDPLWADFKAIALPHGLRACWSIPILTRNRQVLGTFAMYHREPREPTIRDLMLVDLITQTAALVIDRERAHAALQSIATMTGKTSEPNRGSENF</sequence>
<dbReference type="SUPFAM" id="SSF55781">
    <property type="entry name" value="GAF domain-like"/>
    <property type="match status" value="1"/>
</dbReference>
<dbReference type="InterPro" id="IPR035965">
    <property type="entry name" value="PAS-like_dom_sf"/>
</dbReference>
<dbReference type="RefSeq" id="WP_187538999.1">
    <property type="nucleotide sequence ID" value="NZ_BAABJT010000001.1"/>
</dbReference>
<accession>A0A7G9SJC4</accession>
<dbReference type="Proteomes" id="UP000515971">
    <property type="component" value="Chromosome"/>
</dbReference>
<protein>
    <submittedName>
        <fullName evidence="2">GAF domain-containing protein</fullName>
    </submittedName>
</protein>
<dbReference type="KEGG" id="slut:H9L13_03265"/>